<evidence type="ECO:0000313" key="8">
    <source>
        <dbReference type="EMBL" id="CAB4688239.1"/>
    </source>
</evidence>
<dbReference type="Pfam" id="PF23186">
    <property type="entry name" value="DUF7059"/>
    <property type="match status" value="1"/>
</dbReference>
<evidence type="ECO:0000259" key="6">
    <source>
        <dbReference type="Pfam" id="PF23186"/>
    </source>
</evidence>
<dbReference type="GO" id="GO:0032259">
    <property type="term" value="P:methylation"/>
    <property type="evidence" value="ECO:0007669"/>
    <property type="project" value="UniProtKB-KW"/>
</dbReference>
<dbReference type="InterPro" id="IPR041881">
    <property type="entry name" value="PqqD_sf"/>
</dbReference>
<dbReference type="GO" id="GO:0003676">
    <property type="term" value="F:nucleic acid binding"/>
    <property type="evidence" value="ECO:0007669"/>
    <property type="project" value="InterPro"/>
</dbReference>
<dbReference type="PANTHER" id="PTHR45875:SF1">
    <property type="entry name" value="METHYLTRANSFERASE N6AMT1"/>
    <property type="match status" value="1"/>
</dbReference>
<keyword evidence="4" id="KW-0949">S-adenosyl-L-methionine</keyword>
<dbReference type="GO" id="GO:0035657">
    <property type="term" value="C:eRF1 methyltransferase complex"/>
    <property type="evidence" value="ECO:0007669"/>
    <property type="project" value="TreeGrafter"/>
</dbReference>
<dbReference type="EMBL" id="CAEZXR010000016">
    <property type="protein sequence ID" value="CAB4688239.1"/>
    <property type="molecule type" value="Genomic_DNA"/>
</dbReference>
<dbReference type="InterPro" id="IPR002052">
    <property type="entry name" value="DNA_methylase_N6_adenine_CS"/>
</dbReference>
<dbReference type="InterPro" id="IPR052190">
    <property type="entry name" value="Euk-Arch_PrmC-MTase"/>
</dbReference>
<evidence type="ECO:0000259" key="7">
    <source>
        <dbReference type="Pfam" id="PF25004"/>
    </source>
</evidence>
<dbReference type="Pfam" id="PF05175">
    <property type="entry name" value="MTS"/>
    <property type="match status" value="1"/>
</dbReference>
<name>A0A6J6NNZ9_9ZZZZ</name>
<dbReference type="GO" id="GO:0008276">
    <property type="term" value="F:protein methyltransferase activity"/>
    <property type="evidence" value="ECO:0007669"/>
    <property type="project" value="TreeGrafter"/>
</dbReference>
<evidence type="ECO:0000256" key="2">
    <source>
        <dbReference type="ARBA" id="ARBA00022603"/>
    </source>
</evidence>
<dbReference type="AlphaFoldDB" id="A0A6J6NNZ9"/>
<keyword evidence="2" id="KW-0489">Methyltransferase</keyword>
<feature type="domain" description="DUF7059" evidence="6">
    <location>
        <begin position="37"/>
        <end position="119"/>
    </location>
</feature>
<evidence type="ECO:0000256" key="4">
    <source>
        <dbReference type="ARBA" id="ARBA00022691"/>
    </source>
</evidence>
<proteinExistence type="inferred from homology"/>
<accession>A0A6J6NNZ9</accession>
<keyword evidence="3" id="KW-0808">Transferase</keyword>
<reference evidence="8" key="1">
    <citation type="submission" date="2020-05" db="EMBL/GenBank/DDBJ databases">
        <authorList>
            <person name="Chiriac C."/>
            <person name="Salcher M."/>
            <person name="Ghai R."/>
            <person name="Kavagutti S V."/>
        </authorList>
    </citation>
    <scope>NUCLEOTIDE SEQUENCE</scope>
</reference>
<comment type="similarity">
    <text evidence="1">Belongs to the eukaryotic/archaeal PrmC-related family.</text>
</comment>
<dbReference type="PANTHER" id="PTHR45875">
    <property type="entry name" value="METHYLTRANSFERASE N6AMT1"/>
    <property type="match status" value="1"/>
</dbReference>
<dbReference type="InterPro" id="IPR056684">
    <property type="entry name" value="DUF7782"/>
</dbReference>
<dbReference type="CDD" id="cd02440">
    <property type="entry name" value="AdoMet_MTases"/>
    <property type="match status" value="1"/>
</dbReference>
<evidence type="ECO:0000256" key="3">
    <source>
        <dbReference type="ARBA" id="ARBA00022679"/>
    </source>
</evidence>
<feature type="domain" description="DUF7782" evidence="7">
    <location>
        <begin position="419"/>
        <end position="510"/>
    </location>
</feature>
<evidence type="ECO:0000256" key="1">
    <source>
        <dbReference type="ARBA" id="ARBA00006149"/>
    </source>
</evidence>
<evidence type="ECO:0000259" key="5">
    <source>
        <dbReference type="Pfam" id="PF05175"/>
    </source>
</evidence>
<dbReference type="Gene3D" id="3.40.50.150">
    <property type="entry name" value="Vaccinia Virus protein VP39"/>
    <property type="match status" value="1"/>
</dbReference>
<protein>
    <submittedName>
        <fullName evidence="8">Unannotated protein</fullName>
    </submittedName>
</protein>
<dbReference type="Pfam" id="PF25004">
    <property type="entry name" value="DUF7782"/>
    <property type="match status" value="1"/>
</dbReference>
<dbReference type="Gene3D" id="1.10.10.1150">
    <property type="entry name" value="Coenzyme PQQ synthesis protein D (PqqD)"/>
    <property type="match status" value="1"/>
</dbReference>
<dbReference type="InterPro" id="IPR007848">
    <property type="entry name" value="Small_mtfrase_dom"/>
</dbReference>
<dbReference type="SUPFAM" id="SSF53335">
    <property type="entry name" value="S-adenosyl-L-methionine-dependent methyltransferases"/>
    <property type="match status" value="1"/>
</dbReference>
<organism evidence="8">
    <name type="scientific">freshwater metagenome</name>
    <dbReference type="NCBI Taxonomy" id="449393"/>
    <lineage>
        <taxon>unclassified sequences</taxon>
        <taxon>metagenomes</taxon>
        <taxon>ecological metagenomes</taxon>
    </lineage>
</organism>
<gene>
    <name evidence="8" type="ORF">UFOPK2579_00237</name>
</gene>
<dbReference type="PROSITE" id="PS00092">
    <property type="entry name" value="N6_MTASE"/>
    <property type="match status" value="1"/>
</dbReference>
<dbReference type="GO" id="GO:0008757">
    <property type="term" value="F:S-adenosylmethionine-dependent methyltransferase activity"/>
    <property type="evidence" value="ECO:0007669"/>
    <property type="project" value="TreeGrafter"/>
</dbReference>
<dbReference type="InterPro" id="IPR029063">
    <property type="entry name" value="SAM-dependent_MTases_sf"/>
</dbReference>
<sequence>MRTSYGWDKGTSRPYDVRPYPRHVSELPHRLRAALQQADFTYDAVAELLGPLAHDALARNETTPGLRRTRGGTPLETLARLFLLQTPVPLAAAEAALPGLVDRLAVEGLVEQSVGEVAARLDVRPYATAQAEGDEHLWVVSDLTPGLDGSANRVGTDHVLGISPASTSLAQLTVRDEVATSLDLGTGCGVQALHLARHSGRVVATDVNQRALRLTRFNAELNDVADRVEVRDGSFFEPVRGERFDLIATNPPFVISPATGERLVYRDSGLPGDRVVEDIVRAAPRHLTEGGRCQILANWVIARDTPWDERLASWIAPDCDALVVQREVIDPAAYVELWLKDAGQHPTTGGQTRDYAYRYDTWLSWFEEQGIEAIGFGWINLRRGGSARELLAWPYDVEQPIAPALGEWSEAVRVPVGPESRLVLRSDVQQESLGAPGAEDPSTIVLRQQRGLRRARQADTVVAGLVGACDGELTVGQILDALAELLDLDPAATREDYLPVVADLVREGFLSV</sequence>
<feature type="domain" description="Methyltransferase small" evidence="5">
    <location>
        <begin position="170"/>
        <end position="298"/>
    </location>
</feature>
<dbReference type="InterPro" id="IPR055487">
    <property type="entry name" value="DUF7059"/>
</dbReference>